<dbReference type="InterPro" id="IPR050645">
    <property type="entry name" value="Histidine_acid_phosphatase"/>
</dbReference>
<dbReference type="PANTHER" id="PTHR11567">
    <property type="entry name" value="ACID PHOSPHATASE-RELATED"/>
    <property type="match status" value="1"/>
</dbReference>
<sequence length="369" mass="42086">MLHIALASLLLVCGTNGYPSPPNGDTKTLVMLHVLFRHGNRTAETSELYPNDPYLNRTYFPIGLGQLTNAGKAKEFSIGKALRERYNAFLGPYVYPGLVDARSTDYNRTKASLLYCLAGLFPPRGEQIWGMLNWQAVPYNFWPRDNDEVLLGVNCPKYVLDYNKQTTSPKQQLEFSKDKGIMDYVSKYSGLNVTSYEDIYGLYFAVSTEDELGLKLPDWLLKVWPRNITDVAIKEYYVATATTELKQMAAGYLLQKMINDTKTKINEDPNTQFKKKVYLYSAHESNVAHFLITLDIFKPHIPTYGSYVTLEVHKINGVHGIKIYYQNYSTNKPQLMKLPACEYFCPLDQFTELYSEYFPTKGLCGKTAC</sequence>
<keyword evidence="5" id="KW-0378">Hydrolase</keyword>
<dbReference type="PROSITE" id="PS00616">
    <property type="entry name" value="HIS_ACID_PHOSPHAT_1"/>
    <property type="match status" value="1"/>
</dbReference>
<name>A0A9P0BEQ8_BRAAE</name>
<evidence type="ECO:0000256" key="1">
    <source>
        <dbReference type="ARBA" id="ARBA00000032"/>
    </source>
</evidence>
<feature type="chain" id="PRO_5040486857" description="acid phosphatase" evidence="8">
    <location>
        <begin position="18"/>
        <end position="369"/>
    </location>
</feature>
<dbReference type="InterPro" id="IPR029033">
    <property type="entry name" value="His_PPase_superfam"/>
</dbReference>
<gene>
    <name evidence="9" type="ORF">MELIAE_LOCUS10973</name>
</gene>
<dbReference type="Pfam" id="PF00328">
    <property type="entry name" value="His_Phos_2"/>
    <property type="match status" value="1"/>
</dbReference>
<dbReference type="InterPro" id="IPR033379">
    <property type="entry name" value="Acid_Pase_AS"/>
</dbReference>
<feature type="signal peptide" evidence="8">
    <location>
        <begin position="1"/>
        <end position="17"/>
    </location>
</feature>
<dbReference type="EC" id="3.1.3.2" evidence="3"/>
<evidence type="ECO:0000256" key="2">
    <source>
        <dbReference type="ARBA" id="ARBA00005375"/>
    </source>
</evidence>
<evidence type="ECO:0000313" key="10">
    <source>
        <dbReference type="Proteomes" id="UP001154078"/>
    </source>
</evidence>
<dbReference type="GO" id="GO:0003993">
    <property type="term" value="F:acid phosphatase activity"/>
    <property type="evidence" value="ECO:0007669"/>
    <property type="project" value="UniProtKB-EC"/>
</dbReference>
<evidence type="ECO:0000256" key="4">
    <source>
        <dbReference type="ARBA" id="ARBA00022729"/>
    </source>
</evidence>
<evidence type="ECO:0000256" key="6">
    <source>
        <dbReference type="ARBA" id="ARBA00023157"/>
    </source>
</evidence>
<keyword evidence="6" id="KW-1015">Disulfide bond</keyword>
<dbReference type="EMBL" id="OV121138">
    <property type="protein sequence ID" value="CAH0561440.1"/>
    <property type="molecule type" value="Genomic_DNA"/>
</dbReference>
<organism evidence="9 10">
    <name type="scientific">Brassicogethes aeneus</name>
    <name type="common">Rape pollen beetle</name>
    <name type="synonym">Meligethes aeneus</name>
    <dbReference type="NCBI Taxonomy" id="1431903"/>
    <lineage>
        <taxon>Eukaryota</taxon>
        <taxon>Metazoa</taxon>
        <taxon>Ecdysozoa</taxon>
        <taxon>Arthropoda</taxon>
        <taxon>Hexapoda</taxon>
        <taxon>Insecta</taxon>
        <taxon>Pterygota</taxon>
        <taxon>Neoptera</taxon>
        <taxon>Endopterygota</taxon>
        <taxon>Coleoptera</taxon>
        <taxon>Polyphaga</taxon>
        <taxon>Cucujiformia</taxon>
        <taxon>Nitidulidae</taxon>
        <taxon>Meligethinae</taxon>
        <taxon>Brassicogethes</taxon>
    </lineage>
</organism>
<evidence type="ECO:0000256" key="8">
    <source>
        <dbReference type="SAM" id="SignalP"/>
    </source>
</evidence>
<evidence type="ECO:0000256" key="3">
    <source>
        <dbReference type="ARBA" id="ARBA00012646"/>
    </source>
</evidence>
<dbReference type="OrthoDB" id="10257284at2759"/>
<keyword evidence="4 8" id="KW-0732">Signal</keyword>
<dbReference type="CDD" id="cd07061">
    <property type="entry name" value="HP_HAP_like"/>
    <property type="match status" value="1"/>
</dbReference>
<dbReference type="Proteomes" id="UP001154078">
    <property type="component" value="Chromosome 7"/>
</dbReference>
<keyword evidence="10" id="KW-1185">Reference proteome</keyword>
<evidence type="ECO:0000313" key="9">
    <source>
        <dbReference type="EMBL" id="CAH0561440.1"/>
    </source>
</evidence>
<comment type="similarity">
    <text evidence="2">Belongs to the histidine acid phosphatase family.</text>
</comment>
<dbReference type="Gene3D" id="3.40.50.1240">
    <property type="entry name" value="Phosphoglycerate mutase-like"/>
    <property type="match status" value="1"/>
</dbReference>
<evidence type="ECO:0000256" key="5">
    <source>
        <dbReference type="ARBA" id="ARBA00022801"/>
    </source>
</evidence>
<dbReference type="AlphaFoldDB" id="A0A9P0BEQ8"/>
<proteinExistence type="inferred from homology"/>
<comment type="catalytic activity">
    <reaction evidence="1">
        <text>a phosphate monoester + H2O = an alcohol + phosphate</text>
        <dbReference type="Rhea" id="RHEA:15017"/>
        <dbReference type="ChEBI" id="CHEBI:15377"/>
        <dbReference type="ChEBI" id="CHEBI:30879"/>
        <dbReference type="ChEBI" id="CHEBI:43474"/>
        <dbReference type="ChEBI" id="CHEBI:67140"/>
        <dbReference type="EC" id="3.1.3.2"/>
    </reaction>
</comment>
<accession>A0A9P0BEQ8</accession>
<protein>
    <recommendedName>
        <fullName evidence="3">acid phosphatase</fullName>
        <ecNumber evidence="3">3.1.3.2</ecNumber>
    </recommendedName>
</protein>
<dbReference type="SUPFAM" id="SSF53254">
    <property type="entry name" value="Phosphoglycerate mutase-like"/>
    <property type="match status" value="1"/>
</dbReference>
<dbReference type="InterPro" id="IPR000560">
    <property type="entry name" value="His_Pase_clade-2"/>
</dbReference>
<keyword evidence="7" id="KW-0325">Glycoprotein</keyword>
<evidence type="ECO:0000256" key="7">
    <source>
        <dbReference type="ARBA" id="ARBA00023180"/>
    </source>
</evidence>
<reference evidence="9" key="1">
    <citation type="submission" date="2021-12" db="EMBL/GenBank/DDBJ databases">
        <authorList>
            <person name="King R."/>
        </authorList>
    </citation>
    <scope>NUCLEOTIDE SEQUENCE</scope>
</reference>
<dbReference type="PANTHER" id="PTHR11567:SF211">
    <property type="entry name" value="PROSTATIC ACID PHOSPHATASE"/>
    <property type="match status" value="1"/>
</dbReference>